<name>A0A6J5UW78_PRUAR</name>
<dbReference type="InterPro" id="IPR044662">
    <property type="entry name" value="HS1/DABB1-like"/>
</dbReference>
<accession>A0A6J5UW78</accession>
<protein>
    <recommendedName>
        <fullName evidence="2">Stress-response A/B barrel domain-containing protein</fullName>
    </recommendedName>
</protein>
<dbReference type="AlphaFoldDB" id="A0A6J5UW78"/>
<feature type="domain" description="Stress-response A/B barrel" evidence="2">
    <location>
        <begin position="279"/>
        <end position="372"/>
    </location>
</feature>
<reference evidence="3 4" key="1">
    <citation type="submission" date="2020-05" db="EMBL/GenBank/DDBJ databases">
        <authorList>
            <person name="Campoy J."/>
            <person name="Schneeberger K."/>
            <person name="Spophaly S."/>
        </authorList>
    </citation>
    <scope>NUCLEOTIDE SEQUENCE [LARGE SCALE GENOMIC DNA]</scope>
    <source>
        <strain evidence="3">PruArmRojPasFocal</strain>
    </source>
</reference>
<dbReference type="EMBL" id="CAEKDK010000005">
    <property type="protein sequence ID" value="CAB4279867.1"/>
    <property type="molecule type" value="Genomic_DNA"/>
</dbReference>
<organism evidence="3 4">
    <name type="scientific">Prunus armeniaca</name>
    <name type="common">Apricot</name>
    <name type="synonym">Armeniaca vulgaris</name>
    <dbReference type="NCBI Taxonomy" id="36596"/>
    <lineage>
        <taxon>Eukaryota</taxon>
        <taxon>Viridiplantae</taxon>
        <taxon>Streptophyta</taxon>
        <taxon>Embryophyta</taxon>
        <taxon>Tracheophyta</taxon>
        <taxon>Spermatophyta</taxon>
        <taxon>Magnoliopsida</taxon>
        <taxon>eudicotyledons</taxon>
        <taxon>Gunneridae</taxon>
        <taxon>Pentapetalae</taxon>
        <taxon>rosids</taxon>
        <taxon>fabids</taxon>
        <taxon>Rosales</taxon>
        <taxon>Rosaceae</taxon>
        <taxon>Amygdaloideae</taxon>
        <taxon>Amygdaleae</taxon>
        <taxon>Prunus</taxon>
    </lineage>
</organism>
<evidence type="ECO:0000259" key="2">
    <source>
        <dbReference type="PROSITE" id="PS51502"/>
    </source>
</evidence>
<dbReference type="SUPFAM" id="SSF54909">
    <property type="entry name" value="Dimeric alpha+beta barrel"/>
    <property type="match status" value="2"/>
</dbReference>
<evidence type="ECO:0000313" key="4">
    <source>
        <dbReference type="Proteomes" id="UP000507222"/>
    </source>
</evidence>
<proteinExistence type="predicted"/>
<sequence length="382" mass="43312">MFVLASKLPGCQPNCIYFTSDYHSSWVPEDFGMYNIKTQSISKPYTAIAVALLGRTKRPAIWVTMRGGGGEEQLTTVSQRDAQIAKQERCSFNLSAPYSLPFALQTLTAVYQSSPAVPLLNACRMNGAVVISTWLGRKKNRGVTVWATEEPSSSLSVQKKRKVVDHICLLKAKEDLSDEEEKDMLDFLYTTQYQMRGILAVSLGRILNENMDKYTHAVYMRFQRKEDMGKFYENPFYLRVLNEHVLPYCHGLTNVDYESEVEDDIIPIFRKGEEFNFGVEFVLLLSLVDNASGRVEEALVSLEGLIMGFPSIIVQSTQGLNFNPSSKEYTHGVVIRFRSLDAFEIFVGSSEYKEIWKSKFDQITRKTLSLHFSVDPVGSEIM</sequence>
<dbReference type="Pfam" id="PF07876">
    <property type="entry name" value="Dabb"/>
    <property type="match status" value="1"/>
</dbReference>
<gene>
    <name evidence="3" type="ORF">CURHAP_LOCUS32526</name>
</gene>
<dbReference type="InterPro" id="IPR013097">
    <property type="entry name" value="Dabb"/>
</dbReference>
<dbReference type="InterPro" id="IPR011008">
    <property type="entry name" value="Dimeric_a/b-barrel"/>
</dbReference>
<dbReference type="PANTHER" id="PTHR33178">
    <property type="match status" value="1"/>
</dbReference>
<evidence type="ECO:0000313" key="3">
    <source>
        <dbReference type="EMBL" id="CAB4279867.1"/>
    </source>
</evidence>
<evidence type="ECO:0000256" key="1">
    <source>
        <dbReference type="ARBA" id="ARBA00011738"/>
    </source>
</evidence>
<dbReference type="PROSITE" id="PS51502">
    <property type="entry name" value="S_R_A_B_BARREL"/>
    <property type="match status" value="2"/>
</dbReference>
<comment type="subunit">
    <text evidence="1">Homodimer.</text>
</comment>
<dbReference type="SMART" id="SM00886">
    <property type="entry name" value="Dabb"/>
    <property type="match status" value="2"/>
</dbReference>
<dbReference type="Proteomes" id="UP000507222">
    <property type="component" value="Unassembled WGS sequence"/>
</dbReference>
<dbReference type="Gene3D" id="3.30.70.100">
    <property type="match status" value="2"/>
</dbReference>
<feature type="domain" description="Stress-response A/B barrel" evidence="2">
    <location>
        <begin position="164"/>
        <end position="257"/>
    </location>
</feature>
<dbReference type="PANTHER" id="PTHR33178:SF5">
    <property type="entry name" value="EXPRESSED PROTEIN"/>
    <property type="match status" value="1"/>
</dbReference>